<evidence type="ECO:0000256" key="1">
    <source>
        <dbReference type="ARBA" id="ARBA00003845"/>
    </source>
</evidence>
<protein>
    <recommendedName>
        <fullName evidence="6">Crustacean hyperglycemic hormones</fullName>
    </recommendedName>
</protein>
<feature type="disulfide bond" evidence="3">
    <location>
        <begin position="209"/>
        <end position="225"/>
    </location>
</feature>
<evidence type="ECO:0000256" key="3">
    <source>
        <dbReference type="PIRSR" id="PIRSR631098-51"/>
    </source>
</evidence>
<dbReference type="GO" id="GO:0005576">
    <property type="term" value="C:extracellular region"/>
    <property type="evidence" value="ECO:0007669"/>
    <property type="project" value="InterPro"/>
</dbReference>
<proteinExistence type="inferred from homology"/>
<evidence type="ECO:0000313" key="5">
    <source>
        <dbReference type="Proteomes" id="UP000821866"/>
    </source>
</evidence>
<name>A0A9J6EK83_RHIMP</name>
<dbReference type="AlphaFoldDB" id="A0A9J6EK83"/>
<organism evidence="4 5">
    <name type="scientific">Rhipicephalus microplus</name>
    <name type="common">Cattle tick</name>
    <name type="synonym">Boophilus microplus</name>
    <dbReference type="NCBI Taxonomy" id="6941"/>
    <lineage>
        <taxon>Eukaryota</taxon>
        <taxon>Metazoa</taxon>
        <taxon>Ecdysozoa</taxon>
        <taxon>Arthropoda</taxon>
        <taxon>Chelicerata</taxon>
        <taxon>Arachnida</taxon>
        <taxon>Acari</taxon>
        <taxon>Parasitiformes</taxon>
        <taxon>Ixodida</taxon>
        <taxon>Ixodoidea</taxon>
        <taxon>Ixodidae</taxon>
        <taxon>Rhipicephalinae</taxon>
        <taxon>Rhipicephalus</taxon>
        <taxon>Boophilus</taxon>
    </lineage>
</organism>
<reference evidence="4" key="1">
    <citation type="journal article" date="2020" name="Cell">
        <title>Large-Scale Comparative Analyses of Tick Genomes Elucidate Their Genetic Diversity and Vector Capacities.</title>
        <authorList>
            <consortium name="Tick Genome and Microbiome Consortium (TIGMIC)"/>
            <person name="Jia N."/>
            <person name="Wang J."/>
            <person name="Shi W."/>
            <person name="Du L."/>
            <person name="Sun Y."/>
            <person name="Zhan W."/>
            <person name="Jiang J.F."/>
            <person name="Wang Q."/>
            <person name="Zhang B."/>
            <person name="Ji P."/>
            <person name="Bell-Sakyi L."/>
            <person name="Cui X.M."/>
            <person name="Yuan T.T."/>
            <person name="Jiang B.G."/>
            <person name="Yang W.F."/>
            <person name="Lam T.T."/>
            <person name="Chang Q.C."/>
            <person name="Ding S.J."/>
            <person name="Wang X.J."/>
            <person name="Zhu J.G."/>
            <person name="Ruan X.D."/>
            <person name="Zhao L."/>
            <person name="Wei J.T."/>
            <person name="Ye R.Z."/>
            <person name="Que T.C."/>
            <person name="Du C.H."/>
            <person name="Zhou Y.H."/>
            <person name="Cheng J.X."/>
            <person name="Dai P.F."/>
            <person name="Guo W.B."/>
            <person name="Han X.H."/>
            <person name="Huang E.J."/>
            <person name="Li L.F."/>
            <person name="Wei W."/>
            <person name="Gao Y.C."/>
            <person name="Liu J.Z."/>
            <person name="Shao H.Z."/>
            <person name="Wang X."/>
            <person name="Wang C.C."/>
            <person name="Yang T.C."/>
            <person name="Huo Q.B."/>
            <person name="Li W."/>
            <person name="Chen H.Y."/>
            <person name="Chen S.E."/>
            <person name="Zhou L.G."/>
            <person name="Ni X.B."/>
            <person name="Tian J.H."/>
            <person name="Sheng Y."/>
            <person name="Liu T."/>
            <person name="Pan Y.S."/>
            <person name="Xia L.Y."/>
            <person name="Li J."/>
            <person name="Zhao F."/>
            <person name="Cao W.C."/>
        </authorList>
    </citation>
    <scope>NUCLEOTIDE SEQUENCE</scope>
    <source>
        <strain evidence="4">Rmic-2018</strain>
    </source>
</reference>
<dbReference type="InterPro" id="IPR001166">
    <property type="entry name" value="Hyperglycemic"/>
</dbReference>
<dbReference type="GO" id="GO:0007623">
    <property type="term" value="P:circadian rhythm"/>
    <property type="evidence" value="ECO:0007669"/>
    <property type="project" value="TreeGrafter"/>
</dbReference>
<dbReference type="Pfam" id="PF01147">
    <property type="entry name" value="Crust_neurohorm"/>
    <property type="match status" value="1"/>
</dbReference>
<gene>
    <name evidence="4" type="ORF">HPB51_000414</name>
</gene>
<dbReference type="PANTHER" id="PTHR35981:SF2">
    <property type="entry name" value="ION TRANSPORT PEPTIDE, ISOFORM C"/>
    <property type="match status" value="1"/>
</dbReference>
<evidence type="ECO:0000256" key="2">
    <source>
        <dbReference type="ARBA" id="ARBA00005447"/>
    </source>
</evidence>
<dbReference type="Gene3D" id="1.10.2010.10">
    <property type="entry name" value="Crustacean CHH/MIH/GIH neurohormone"/>
    <property type="match status" value="1"/>
</dbReference>
<dbReference type="Proteomes" id="UP000821866">
    <property type="component" value="Chromosome 11"/>
</dbReference>
<dbReference type="InterPro" id="IPR031098">
    <property type="entry name" value="Crust_neurohorm"/>
</dbReference>
<dbReference type="GO" id="GO:0005184">
    <property type="term" value="F:neuropeptide hormone activity"/>
    <property type="evidence" value="ECO:0007669"/>
    <property type="project" value="InterPro"/>
</dbReference>
<dbReference type="PANTHER" id="PTHR35981">
    <property type="entry name" value="ION TRANSPORT PEPTIDE, ISOFORM C"/>
    <property type="match status" value="1"/>
</dbReference>
<keyword evidence="3" id="KW-1015">Disulfide bond</keyword>
<evidence type="ECO:0000313" key="4">
    <source>
        <dbReference type="EMBL" id="KAH8034687.1"/>
    </source>
</evidence>
<dbReference type="InterPro" id="IPR035957">
    <property type="entry name" value="Crust_neurohorm_sf"/>
</dbReference>
<evidence type="ECO:0008006" key="6">
    <source>
        <dbReference type="Google" id="ProtNLM"/>
    </source>
</evidence>
<dbReference type="PRINTS" id="PR00550">
    <property type="entry name" value="HYPRGLYCEMIC"/>
</dbReference>
<keyword evidence="5" id="KW-1185">Reference proteome</keyword>
<dbReference type="VEuPathDB" id="VectorBase:LOC119180816"/>
<dbReference type="SUPFAM" id="SSF81778">
    <property type="entry name" value="Crustacean CHH/MIH/GIH neurohormone"/>
    <property type="match status" value="1"/>
</dbReference>
<dbReference type="EMBL" id="JABSTU010000003">
    <property type="protein sequence ID" value="KAH8034687.1"/>
    <property type="molecule type" value="Genomic_DNA"/>
</dbReference>
<feature type="disulfide bond" evidence="3">
    <location>
        <begin position="212"/>
        <end position="238"/>
    </location>
</feature>
<sequence>MDITQYTGVCDFTVIDHDQVSNLRPSCQQRSILATDPPRWTSTEVLIRYSSKVLRRAMQAGYKRGHWCPLKSRETHSTTLSSTASVPLSPLFPVYPRAIYTYEGNPAAGKNKSNRAFEHRNSISSPNLTVRQSYSKGNSDLRVSPGNMSAGFLGALIHRLTAALLVCSFMVLTQPSVCAARNLHKRSFHELGCRGNFEQSYLARLERVCEECYQLYQNPEAYNLCRDNCFKNEYFLKCAEALLLKDEMDSLKSKVDYLYSR</sequence>
<reference evidence="4" key="2">
    <citation type="submission" date="2021-09" db="EMBL/GenBank/DDBJ databases">
        <authorList>
            <person name="Jia N."/>
            <person name="Wang J."/>
            <person name="Shi W."/>
            <person name="Du L."/>
            <person name="Sun Y."/>
            <person name="Zhan W."/>
            <person name="Jiang J."/>
            <person name="Wang Q."/>
            <person name="Zhang B."/>
            <person name="Ji P."/>
            <person name="Sakyi L.B."/>
            <person name="Cui X."/>
            <person name="Yuan T."/>
            <person name="Jiang B."/>
            <person name="Yang W."/>
            <person name="Lam T.T.-Y."/>
            <person name="Chang Q."/>
            <person name="Ding S."/>
            <person name="Wang X."/>
            <person name="Zhu J."/>
            <person name="Ruan X."/>
            <person name="Zhao L."/>
            <person name="Wei J."/>
            <person name="Que T."/>
            <person name="Du C."/>
            <person name="Cheng J."/>
            <person name="Dai P."/>
            <person name="Han X."/>
            <person name="Huang E."/>
            <person name="Gao Y."/>
            <person name="Liu J."/>
            <person name="Shao H."/>
            <person name="Ye R."/>
            <person name="Li L."/>
            <person name="Wei W."/>
            <person name="Wang X."/>
            <person name="Wang C."/>
            <person name="Huo Q."/>
            <person name="Li W."/>
            <person name="Guo W."/>
            <person name="Chen H."/>
            <person name="Chen S."/>
            <person name="Zhou L."/>
            <person name="Zhou L."/>
            <person name="Ni X."/>
            <person name="Tian J."/>
            <person name="Zhou Y."/>
            <person name="Sheng Y."/>
            <person name="Liu T."/>
            <person name="Pan Y."/>
            <person name="Xia L."/>
            <person name="Li J."/>
            <person name="Zhao F."/>
            <person name="Cao W."/>
        </authorList>
    </citation>
    <scope>NUCLEOTIDE SEQUENCE</scope>
    <source>
        <strain evidence="4">Rmic-2018</strain>
        <tissue evidence="4">Larvae</tissue>
    </source>
</reference>
<accession>A0A9J6EK83</accession>
<comment type="caution">
    <text evidence="4">The sequence shown here is derived from an EMBL/GenBank/DDBJ whole genome shotgun (WGS) entry which is preliminary data.</text>
</comment>
<comment type="function">
    <text evidence="1">May increase the toxicity of alpha-latrotoxin and/or other venom components. Is non-toxic to mice and to the cockroach Periplaneta americana.</text>
</comment>
<feature type="disulfide bond" evidence="3">
    <location>
        <begin position="193"/>
        <end position="229"/>
    </location>
</feature>
<comment type="similarity">
    <text evidence="2">Belongs to the arthropod CHH/MIH/GIH/VIH hormone family.</text>
</comment>